<name>A0ABW1J930_9PSEU</name>
<accession>A0ABW1J930</accession>
<protein>
    <submittedName>
        <fullName evidence="2">WhiB family transcriptional regulator</fullName>
    </submittedName>
</protein>
<gene>
    <name evidence="2" type="ORF">ACFQE5_22175</name>
</gene>
<evidence type="ECO:0000313" key="3">
    <source>
        <dbReference type="Proteomes" id="UP001596302"/>
    </source>
</evidence>
<dbReference type="InterPro" id="IPR034768">
    <property type="entry name" value="4FE4S_WBL"/>
</dbReference>
<dbReference type="Pfam" id="PF02467">
    <property type="entry name" value="Whib"/>
    <property type="match status" value="1"/>
</dbReference>
<dbReference type="Proteomes" id="UP001596302">
    <property type="component" value="Unassembled WGS sequence"/>
</dbReference>
<dbReference type="EMBL" id="JBHSQW010000044">
    <property type="protein sequence ID" value="MFC5996921.1"/>
    <property type="molecule type" value="Genomic_DNA"/>
</dbReference>
<sequence>MTRLAAVPNLGWQEHAACRDANPSVFSPVDDRGRVDLDQARHVAHTWCAGCPVITQCRTSALVLGAQEIVQAGAWWPLSTSRNPEPVNLLDNLDGMDAA</sequence>
<dbReference type="PROSITE" id="PS51674">
    <property type="entry name" value="4FE4S_WBL"/>
    <property type="match status" value="1"/>
</dbReference>
<comment type="caution">
    <text evidence="2">The sequence shown here is derived from an EMBL/GenBank/DDBJ whole genome shotgun (WGS) entry which is preliminary data.</text>
</comment>
<evidence type="ECO:0000259" key="1">
    <source>
        <dbReference type="PROSITE" id="PS51674"/>
    </source>
</evidence>
<reference evidence="3" key="1">
    <citation type="journal article" date="2019" name="Int. J. Syst. Evol. Microbiol.">
        <title>The Global Catalogue of Microorganisms (GCM) 10K type strain sequencing project: providing services to taxonomists for standard genome sequencing and annotation.</title>
        <authorList>
            <consortium name="The Broad Institute Genomics Platform"/>
            <consortium name="The Broad Institute Genome Sequencing Center for Infectious Disease"/>
            <person name="Wu L."/>
            <person name="Ma J."/>
        </authorList>
    </citation>
    <scope>NUCLEOTIDE SEQUENCE [LARGE SCALE GENOMIC DNA]</scope>
    <source>
        <strain evidence="3">CCM 8391</strain>
    </source>
</reference>
<proteinExistence type="predicted"/>
<evidence type="ECO:0000313" key="2">
    <source>
        <dbReference type="EMBL" id="MFC5996921.1"/>
    </source>
</evidence>
<keyword evidence="3" id="KW-1185">Reference proteome</keyword>
<organism evidence="2 3">
    <name type="scientific">Pseudonocardia hispaniensis</name>
    <dbReference type="NCBI Taxonomy" id="904933"/>
    <lineage>
        <taxon>Bacteria</taxon>
        <taxon>Bacillati</taxon>
        <taxon>Actinomycetota</taxon>
        <taxon>Actinomycetes</taxon>
        <taxon>Pseudonocardiales</taxon>
        <taxon>Pseudonocardiaceae</taxon>
        <taxon>Pseudonocardia</taxon>
    </lineage>
</organism>
<feature type="domain" description="4Fe-4S Wbl-type" evidence="1">
    <location>
        <begin position="17"/>
        <end position="85"/>
    </location>
</feature>
<dbReference type="RefSeq" id="WP_379587788.1">
    <property type="nucleotide sequence ID" value="NZ_JBHSQW010000044.1"/>
</dbReference>